<dbReference type="AlphaFoldDB" id="A0A517NHQ4"/>
<evidence type="ECO:0000313" key="3">
    <source>
        <dbReference type="Proteomes" id="UP000318538"/>
    </source>
</evidence>
<evidence type="ECO:0000256" key="1">
    <source>
        <dbReference type="SAM" id="Phobius"/>
    </source>
</evidence>
<organism evidence="2 3">
    <name type="scientific">Rubripirellula lacrimiformis</name>
    <dbReference type="NCBI Taxonomy" id="1930273"/>
    <lineage>
        <taxon>Bacteria</taxon>
        <taxon>Pseudomonadati</taxon>
        <taxon>Planctomycetota</taxon>
        <taxon>Planctomycetia</taxon>
        <taxon>Pirellulales</taxon>
        <taxon>Pirellulaceae</taxon>
        <taxon>Rubripirellula</taxon>
    </lineage>
</organism>
<keyword evidence="1" id="KW-0472">Membrane</keyword>
<sequence length="64" mass="7446">MKQLIGLGRDTWWLWLGFFVLTIAFSLVVGKFFLLLLPCLPIPFIYFAFNRYDEDGNEKADLGD</sequence>
<dbReference type="KEGG" id="rlc:K227x_50800"/>
<evidence type="ECO:0000313" key="2">
    <source>
        <dbReference type="EMBL" id="QDT06664.1"/>
    </source>
</evidence>
<feature type="transmembrane region" description="Helical" evidence="1">
    <location>
        <begin position="12"/>
        <end position="37"/>
    </location>
</feature>
<keyword evidence="1" id="KW-0812">Transmembrane</keyword>
<keyword evidence="1" id="KW-1133">Transmembrane helix</keyword>
<proteinExistence type="predicted"/>
<gene>
    <name evidence="2" type="ORF">K227x_50800</name>
</gene>
<protein>
    <submittedName>
        <fullName evidence="2">Uncharacterized protein</fullName>
    </submittedName>
</protein>
<dbReference type="EMBL" id="CP036525">
    <property type="protein sequence ID" value="QDT06664.1"/>
    <property type="molecule type" value="Genomic_DNA"/>
</dbReference>
<dbReference type="Proteomes" id="UP000318538">
    <property type="component" value="Chromosome"/>
</dbReference>
<name>A0A517NHQ4_9BACT</name>
<dbReference type="OrthoDB" id="289383at2"/>
<dbReference type="RefSeq" id="WP_145173602.1">
    <property type="nucleotide sequence ID" value="NZ_CP036525.1"/>
</dbReference>
<accession>A0A517NHQ4</accession>
<reference evidence="2 3" key="1">
    <citation type="submission" date="2019-02" db="EMBL/GenBank/DDBJ databases">
        <title>Deep-cultivation of Planctomycetes and their phenomic and genomic characterization uncovers novel biology.</title>
        <authorList>
            <person name="Wiegand S."/>
            <person name="Jogler M."/>
            <person name="Boedeker C."/>
            <person name="Pinto D."/>
            <person name="Vollmers J."/>
            <person name="Rivas-Marin E."/>
            <person name="Kohn T."/>
            <person name="Peeters S.H."/>
            <person name="Heuer A."/>
            <person name="Rast P."/>
            <person name="Oberbeckmann S."/>
            <person name="Bunk B."/>
            <person name="Jeske O."/>
            <person name="Meyerdierks A."/>
            <person name="Storesund J.E."/>
            <person name="Kallscheuer N."/>
            <person name="Luecker S."/>
            <person name="Lage O.M."/>
            <person name="Pohl T."/>
            <person name="Merkel B.J."/>
            <person name="Hornburger P."/>
            <person name="Mueller R.-W."/>
            <person name="Bruemmer F."/>
            <person name="Labrenz M."/>
            <person name="Spormann A.M."/>
            <person name="Op den Camp H."/>
            <person name="Overmann J."/>
            <person name="Amann R."/>
            <person name="Jetten M.S.M."/>
            <person name="Mascher T."/>
            <person name="Medema M.H."/>
            <person name="Devos D.P."/>
            <person name="Kaster A.-K."/>
            <person name="Ovreas L."/>
            <person name="Rohde M."/>
            <person name="Galperin M.Y."/>
            <person name="Jogler C."/>
        </authorList>
    </citation>
    <scope>NUCLEOTIDE SEQUENCE [LARGE SCALE GENOMIC DNA]</scope>
    <source>
        <strain evidence="2 3">K22_7</strain>
    </source>
</reference>
<keyword evidence="3" id="KW-1185">Reference proteome</keyword>